<dbReference type="Proteomes" id="UP000000709">
    <property type="component" value="Unassembled WGS sequence"/>
</dbReference>
<feature type="compositionally biased region" description="Acidic residues" evidence="1">
    <location>
        <begin position="413"/>
        <end position="428"/>
    </location>
</feature>
<dbReference type="GO" id="GO:0042790">
    <property type="term" value="P:nucleolar large rRNA transcription by RNA polymerase I"/>
    <property type="evidence" value="ECO:0007669"/>
    <property type="project" value="InterPro"/>
</dbReference>
<dbReference type="CDD" id="cd00167">
    <property type="entry name" value="SANT"/>
    <property type="match status" value="1"/>
</dbReference>
<dbReference type="InterPro" id="IPR039601">
    <property type="entry name" value="Rrn5"/>
</dbReference>
<dbReference type="GeneID" id="18871731"/>
<dbReference type="InParanoid" id="G3AUW4"/>
<dbReference type="STRING" id="619300.G3AUW4"/>
<dbReference type="SUPFAM" id="SSF46689">
    <property type="entry name" value="Homeodomain-like"/>
    <property type="match status" value="1"/>
</dbReference>
<gene>
    <name evidence="2" type="ORF">SPAPADRAFT_52892</name>
</gene>
<dbReference type="GO" id="GO:0000500">
    <property type="term" value="C:RNA polymerase I upstream activating factor complex"/>
    <property type="evidence" value="ECO:0007669"/>
    <property type="project" value="InterPro"/>
</dbReference>
<dbReference type="KEGG" id="spaa:SPAPADRAFT_52892"/>
<feature type="compositionally biased region" description="Pro residues" evidence="1">
    <location>
        <begin position="10"/>
        <end position="26"/>
    </location>
</feature>
<evidence type="ECO:0000313" key="2">
    <source>
        <dbReference type="EMBL" id="EGW30055.1"/>
    </source>
</evidence>
<dbReference type="InterPro" id="IPR001005">
    <property type="entry name" value="SANT/Myb"/>
</dbReference>
<evidence type="ECO:0008006" key="4">
    <source>
        <dbReference type="Google" id="ProtNLM"/>
    </source>
</evidence>
<keyword evidence="3" id="KW-1185">Reference proteome</keyword>
<dbReference type="OrthoDB" id="2240312at2759"/>
<dbReference type="PANTHER" id="PTHR28079:SF1">
    <property type="entry name" value="RNA POLYMERASE I-SPECIFIC TRANSCRIPTION INITIATION FACTOR RRN5"/>
    <property type="match status" value="1"/>
</dbReference>
<dbReference type="GO" id="GO:0006361">
    <property type="term" value="P:transcription initiation at RNA polymerase I promoter"/>
    <property type="evidence" value="ECO:0007669"/>
    <property type="project" value="TreeGrafter"/>
</dbReference>
<dbReference type="EMBL" id="GL996506">
    <property type="protein sequence ID" value="EGW30055.1"/>
    <property type="molecule type" value="Genomic_DNA"/>
</dbReference>
<evidence type="ECO:0000313" key="3">
    <source>
        <dbReference type="Proteomes" id="UP000000709"/>
    </source>
</evidence>
<dbReference type="HOGENOM" id="CLU_509169_0_0_1"/>
<dbReference type="InterPro" id="IPR009057">
    <property type="entry name" value="Homeodomain-like_sf"/>
</dbReference>
<dbReference type="OMA" id="EYWIYEN"/>
<feature type="region of interest" description="Disordered" evidence="1">
    <location>
        <begin position="457"/>
        <end position="515"/>
    </location>
</feature>
<dbReference type="AlphaFoldDB" id="G3AUW4"/>
<dbReference type="GO" id="GO:0001181">
    <property type="term" value="F:RNA polymerase I general transcription initiation factor activity"/>
    <property type="evidence" value="ECO:0007669"/>
    <property type="project" value="TreeGrafter"/>
</dbReference>
<feature type="region of interest" description="Disordered" evidence="1">
    <location>
        <begin position="409"/>
        <end position="431"/>
    </location>
</feature>
<dbReference type="eggNOG" id="ENOG502RY38">
    <property type="taxonomic scope" value="Eukaryota"/>
</dbReference>
<feature type="region of interest" description="Disordered" evidence="1">
    <location>
        <begin position="1"/>
        <end position="31"/>
    </location>
</feature>
<reference evidence="2 3" key="1">
    <citation type="journal article" date="2011" name="Proc. Natl. Acad. Sci. U.S.A.">
        <title>Comparative genomics of xylose-fermenting fungi for enhanced biofuel production.</title>
        <authorList>
            <person name="Wohlbach D.J."/>
            <person name="Kuo A."/>
            <person name="Sato T.K."/>
            <person name="Potts K.M."/>
            <person name="Salamov A.A."/>
            <person name="LaButti K.M."/>
            <person name="Sun H."/>
            <person name="Clum A."/>
            <person name="Pangilinan J.L."/>
            <person name="Lindquist E.A."/>
            <person name="Lucas S."/>
            <person name="Lapidus A."/>
            <person name="Jin M."/>
            <person name="Gunawan C."/>
            <person name="Balan V."/>
            <person name="Dale B.E."/>
            <person name="Jeffries T.W."/>
            <person name="Zinkel R."/>
            <person name="Barry K.W."/>
            <person name="Grigoriev I.V."/>
            <person name="Gasch A.P."/>
        </authorList>
    </citation>
    <scope>NUCLEOTIDE SEQUENCE [LARGE SCALE GENOMIC DNA]</scope>
    <source>
        <strain evidence="3">NRRL Y-27907 / 11-Y1</strain>
    </source>
</reference>
<dbReference type="RefSeq" id="XP_007377821.1">
    <property type="nucleotide sequence ID" value="XM_007377759.1"/>
</dbReference>
<evidence type="ECO:0000256" key="1">
    <source>
        <dbReference type="SAM" id="MobiDB-lite"/>
    </source>
</evidence>
<sequence>MSAEEDTPAPTSPPAPTSIPPGPAPPVISRSEGLRPSRVFIGNRAYVDFYNRFVEETFTYSNSYTTSHLRDSIIAHNGQVYYRSEEGTITEHETPGTFWSWQEKERFFDALSKCSIHRADLIQERVKTKSILEIMNYYTHLKKSTEALKNRKSTVVNRFGLKRNWSTKLLTYHEMPIAYEISPYFINFEELQTESIGYRERTFELAKATKLKSSFAIYEDLSLINLDNFKKLFSLNLGFPALILIEELIRLLTKRIILKVISTHSNSIRKFDIDQAIASLNYNDPDSLFNYRNMWIEVSNLQKEKRNLYEPTLYLDPTFTIPQKHQGENPKGIMHINSLRKGNIANISEELDEELEDMLIEHETEELEALDQMNSKVHERGLATMLLPSAYYEPEKAQDLAALWLTEQRELENESESESESEEEDVDNTSELNQQVAPEQIQSNVAEADTQISLELIDPELTNRTPSVAPEDVPIEVQYTCQEPSTQEPPPAELPNQEPAAEEPPTKKRKISPSTIHRLVVDSYTYTYANYDKNS</sequence>
<protein>
    <recommendedName>
        <fullName evidence="4">Myb-like domain-containing protein</fullName>
    </recommendedName>
</protein>
<dbReference type="PANTHER" id="PTHR28079">
    <property type="entry name" value="RNA POLYMERASE I-SPECIFIC TRANSCRIPTION INITIATION FACTOR RRN5"/>
    <property type="match status" value="1"/>
</dbReference>
<accession>G3AUW4</accession>
<organism evidence="3">
    <name type="scientific">Spathaspora passalidarum (strain NRRL Y-27907 / 11-Y1)</name>
    <dbReference type="NCBI Taxonomy" id="619300"/>
    <lineage>
        <taxon>Eukaryota</taxon>
        <taxon>Fungi</taxon>
        <taxon>Dikarya</taxon>
        <taxon>Ascomycota</taxon>
        <taxon>Saccharomycotina</taxon>
        <taxon>Pichiomycetes</taxon>
        <taxon>Debaryomycetaceae</taxon>
        <taxon>Spathaspora</taxon>
    </lineage>
</organism>
<proteinExistence type="predicted"/>
<name>G3AUW4_SPAPN</name>
<dbReference type="GO" id="GO:0000182">
    <property type="term" value="F:rDNA binding"/>
    <property type="evidence" value="ECO:0007669"/>
    <property type="project" value="TreeGrafter"/>
</dbReference>